<dbReference type="InterPro" id="IPR034660">
    <property type="entry name" value="DinB/YfiT-like"/>
</dbReference>
<dbReference type="RefSeq" id="WP_263050476.1">
    <property type="nucleotide sequence ID" value="NZ_CP106735.1"/>
</dbReference>
<evidence type="ECO:0000313" key="2">
    <source>
        <dbReference type="EMBL" id="UXX78731.1"/>
    </source>
</evidence>
<gene>
    <name evidence="2" type="ORF">N7E81_15330</name>
</gene>
<dbReference type="Proteomes" id="UP001062165">
    <property type="component" value="Chromosome"/>
</dbReference>
<evidence type="ECO:0000313" key="3">
    <source>
        <dbReference type="Proteomes" id="UP001062165"/>
    </source>
</evidence>
<sequence>MKIEKPLASEYDPFYAGYIQSVAEWDVMEMIKDQKVNFTKFIHDLPPDKHDYAYEEGKWSIRQVVRHLIDAERIFGYRAMTIARGDRVRLPGF</sequence>
<evidence type="ECO:0000259" key="1">
    <source>
        <dbReference type="Pfam" id="PF12867"/>
    </source>
</evidence>
<protein>
    <submittedName>
        <fullName evidence="2">DinB family protein</fullName>
    </submittedName>
</protein>
<dbReference type="Pfam" id="PF12867">
    <property type="entry name" value="DinB_2"/>
    <property type="match status" value="1"/>
</dbReference>
<reference evidence="2" key="1">
    <citation type="submission" date="2022-10" db="EMBL/GenBank/DDBJ databases">
        <title>Comparative genomics and taxonomic characterization of three novel marine species of genus Reichenbachiella exhibiting antioxidant and polysaccharide degradation activities.</title>
        <authorList>
            <person name="Muhammad N."/>
            <person name="Lee Y.-J."/>
            <person name="Ko J."/>
            <person name="Kim S.-G."/>
        </authorList>
    </citation>
    <scope>NUCLEOTIDE SEQUENCE</scope>
    <source>
        <strain evidence="2">Wsw4-B4</strain>
    </source>
</reference>
<dbReference type="EMBL" id="CP106735">
    <property type="protein sequence ID" value="UXX78731.1"/>
    <property type="molecule type" value="Genomic_DNA"/>
</dbReference>
<name>A0ABY6CXT1_9BACT</name>
<dbReference type="InterPro" id="IPR024775">
    <property type="entry name" value="DinB-like"/>
</dbReference>
<accession>A0ABY6CXT1</accession>
<dbReference type="Gene3D" id="1.20.120.450">
    <property type="entry name" value="dinb family like domain"/>
    <property type="match status" value="1"/>
</dbReference>
<keyword evidence="3" id="KW-1185">Reference proteome</keyword>
<organism evidence="2 3">
    <name type="scientific">Reichenbachiella carrageenanivorans</name>
    <dbReference type="NCBI Taxonomy" id="2979869"/>
    <lineage>
        <taxon>Bacteria</taxon>
        <taxon>Pseudomonadati</taxon>
        <taxon>Bacteroidota</taxon>
        <taxon>Cytophagia</taxon>
        <taxon>Cytophagales</taxon>
        <taxon>Reichenbachiellaceae</taxon>
        <taxon>Reichenbachiella</taxon>
    </lineage>
</organism>
<dbReference type="SUPFAM" id="SSF109854">
    <property type="entry name" value="DinB/YfiT-like putative metalloenzymes"/>
    <property type="match status" value="1"/>
</dbReference>
<proteinExistence type="predicted"/>
<feature type="domain" description="DinB-like" evidence="1">
    <location>
        <begin position="37"/>
        <end position="87"/>
    </location>
</feature>